<evidence type="ECO:0000313" key="2">
    <source>
        <dbReference type="EMBL" id="KAL2538221.1"/>
    </source>
</evidence>
<dbReference type="Pfam" id="PF07899">
    <property type="entry name" value="Frigida"/>
    <property type="match status" value="1"/>
</dbReference>
<dbReference type="Proteomes" id="UP001604277">
    <property type="component" value="Unassembled WGS sequence"/>
</dbReference>
<comment type="similarity">
    <text evidence="1">Belongs to the Frigida family.</text>
</comment>
<name>A0ABD1VLU0_9LAMI</name>
<evidence type="ECO:0000313" key="3">
    <source>
        <dbReference type="Proteomes" id="UP001604277"/>
    </source>
</evidence>
<reference evidence="3" key="1">
    <citation type="submission" date="2024-07" db="EMBL/GenBank/DDBJ databases">
        <title>Two chromosome-level genome assemblies of Korean endemic species Abeliophyllum distichum and Forsythia ovata (Oleaceae).</title>
        <authorList>
            <person name="Jang H."/>
        </authorList>
    </citation>
    <scope>NUCLEOTIDE SEQUENCE [LARGE SCALE GENOMIC DNA]</scope>
</reference>
<dbReference type="GO" id="GO:0009908">
    <property type="term" value="P:flower development"/>
    <property type="evidence" value="ECO:0007669"/>
    <property type="project" value="UniProtKB-KW"/>
</dbReference>
<protein>
    <recommendedName>
        <fullName evidence="1">FRIGIDA-like protein</fullName>
    </recommendedName>
</protein>
<keyword evidence="1" id="KW-0287">Flowering</keyword>
<comment type="caution">
    <text evidence="2">The sequence shown here is derived from an EMBL/GenBank/DDBJ whole genome shotgun (WGS) entry which is preliminary data.</text>
</comment>
<sequence>MGRRDFFPGFWTHQSLDPKWGGGGDWFCEYLHEWAKAIALEWKLKLDDKDVDANNGNSLEDHALLQLLATFDGTNYNSWAQQTSVFLIGRRLWRFVTREKIEPKKIEKESGVDFGRSSSPRLIEHADGKSKPFFISLD</sequence>
<accession>A0ABD1VLU0</accession>
<dbReference type="GO" id="GO:0030154">
    <property type="term" value="P:cell differentiation"/>
    <property type="evidence" value="ECO:0007669"/>
    <property type="project" value="UniProtKB-KW"/>
</dbReference>
<dbReference type="EMBL" id="JBFOLJ010000005">
    <property type="protein sequence ID" value="KAL2538221.1"/>
    <property type="molecule type" value="Genomic_DNA"/>
</dbReference>
<keyword evidence="3" id="KW-1185">Reference proteome</keyword>
<keyword evidence="1" id="KW-0221">Differentiation</keyword>
<organism evidence="2 3">
    <name type="scientific">Forsythia ovata</name>
    <dbReference type="NCBI Taxonomy" id="205694"/>
    <lineage>
        <taxon>Eukaryota</taxon>
        <taxon>Viridiplantae</taxon>
        <taxon>Streptophyta</taxon>
        <taxon>Embryophyta</taxon>
        <taxon>Tracheophyta</taxon>
        <taxon>Spermatophyta</taxon>
        <taxon>Magnoliopsida</taxon>
        <taxon>eudicotyledons</taxon>
        <taxon>Gunneridae</taxon>
        <taxon>Pentapetalae</taxon>
        <taxon>asterids</taxon>
        <taxon>lamiids</taxon>
        <taxon>Lamiales</taxon>
        <taxon>Oleaceae</taxon>
        <taxon>Forsythieae</taxon>
        <taxon>Forsythia</taxon>
    </lineage>
</organism>
<gene>
    <name evidence="2" type="ORF">Fot_19612</name>
</gene>
<evidence type="ECO:0000256" key="1">
    <source>
        <dbReference type="RuleBase" id="RU364012"/>
    </source>
</evidence>
<keyword evidence="1" id="KW-0217">Developmental protein</keyword>
<dbReference type="AlphaFoldDB" id="A0ABD1VLU0"/>
<dbReference type="InterPro" id="IPR012474">
    <property type="entry name" value="Frigida"/>
</dbReference>
<proteinExistence type="inferred from homology"/>